<dbReference type="RefSeq" id="XP_041222834.1">
    <property type="nucleotide sequence ID" value="XM_041377260.1"/>
</dbReference>
<dbReference type="Proteomes" id="UP001195769">
    <property type="component" value="Unassembled WGS sequence"/>
</dbReference>
<protein>
    <submittedName>
        <fullName evidence="2">Uncharacterized protein</fullName>
    </submittedName>
</protein>
<feature type="compositionally biased region" description="Polar residues" evidence="1">
    <location>
        <begin position="63"/>
        <end position="79"/>
    </location>
</feature>
<feature type="region of interest" description="Disordered" evidence="1">
    <location>
        <begin position="44"/>
        <end position="86"/>
    </location>
</feature>
<sequence>MSTVVDITWSPYCSITPIYAAQSLNLLQPSQPGSKFHLWNYHARKKPSTSSSQPPKPPTMQQHNGGATQSNLSSSQQPNTTAMASTTSPAAIGTAAAAGTSHPDITIKRARWLSITVHLHLKPSSLEISGQSDNVIGSIHYGHLTKAVTALSTSHPDVRALMHDVTQKVFLLVGDAVRLVISLPKQILLANDRV</sequence>
<gene>
    <name evidence="2" type="ORF">F5891DRAFT_982851</name>
</gene>
<keyword evidence="3" id="KW-1185">Reference proteome</keyword>
<dbReference type="GeneID" id="64671558"/>
<accession>A0AAD4E2U0</accession>
<proteinExistence type="predicted"/>
<reference evidence="2" key="1">
    <citation type="journal article" date="2020" name="New Phytol.">
        <title>Comparative genomics reveals dynamic genome evolution in host specialist ectomycorrhizal fungi.</title>
        <authorList>
            <person name="Lofgren L.A."/>
            <person name="Nguyen N.H."/>
            <person name="Vilgalys R."/>
            <person name="Ruytinx J."/>
            <person name="Liao H.L."/>
            <person name="Branco S."/>
            <person name="Kuo A."/>
            <person name="LaButti K."/>
            <person name="Lipzen A."/>
            <person name="Andreopoulos W."/>
            <person name="Pangilinan J."/>
            <person name="Riley R."/>
            <person name="Hundley H."/>
            <person name="Na H."/>
            <person name="Barry K."/>
            <person name="Grigoriev I.V."/>
            <person name="Stajich J.E."/>
            <person name="Kennedy P.G."/>
        </authorList>
    </citation>
    <scope>NUCLEOTIDE SEQUENCE</scope>
    <source>
        <strain evidence="2">FC203</strain>
    </source>
</reference>
<name>A0AAD4E2U0_9AGAM</name>
<dbReference type="AlphaFoldDB" id="A0AAD4E2U0"/>
<evidence type="ECO:0000256" key="1">
    <source>
        <dbReference type="SAM" id="MobiDB-lite"/>
    </source>
</evidence>
<organism evidence="2 3">
    <name type="scientific">Suillus fuscotomentosus</name>
    <dbReference type="NCBI Taxonomy" id="1912939"/>
    <lineage>
        <taxon>Eukaryota</taxon>
        <taxon>Fungi</taxon>
        <taxon>Dikarya</taxon>
        <taxon>Basidiomycota</taxon>
        <taxon>Agaricomycotina</taxon>
        <taxon>Agaricomycetes</taxon>
        <taxon>Agaricomycetidae</taxon>
        <taxon>Boletales</taxon>
        <taxon>Suillineae</taxon>
        <taxon>Suillaceae</taxon>
        <taxon>Suillus</taxon>
    </lineage>
</organism>
<evidence type="ECO:0000313" key="2">
    <source>
        <dbReference type="EMBL" id="KAG1897258.1"/>
    </source>
</evidence>
<comment type="caution">
    <text evidence="2">The sequence shown here is derived from an EMBL/GenBank/DDBJ whole genome shotgun (WGS) entry which is preliminary data.</text>
</comment>
<dbReference type="EMBL" id="JABBWK010000048">
    <property type="protein sequence ID" value="KAG1897258.1"/>
    <property type="molecule type" value="Genomic_DNA"/>
</dbReference>
<evidence type="ECO:0000313" key="3">
    <source>
        <dbReference type="Proteomes" id="UP001195769"/>
    </source>
</evidence>